<evidence type="ECO:0000313" key="3">
    <source>
        <dbReference type="EMBL" id="TBU54420.1"/>
    </source>
</evidence>
<feature type="transmembrane region" description="Helical" evidence="1">
    <location>
        <begin position="219"/>
        <end position="241"/>
    </location>
</feature>
<feature type="domain" description="DUF6533" evidence="2">
    <location>
        <begin position="21"/>
        <end position="66"/>
    </location>
</feature>
<evidence type="ECO:0000256" key="1">
    <source>
        <dbReference type="SAM" id="Phobius"/>
    </source>
</evidence>
<proteinExistence type="predicted"/>
<keyword evidence="1" id="KW-1133">Transmembrane helix</keyword>
<feature type="transmembrane region" description="Helical" evidence="1">
    <location>
        <begin position="121"/>
        <end position="144"/>
    </location>
</feature>
<keyword evidence="1" id="KW-0812">Transmembrane</keyword>
<dbReference type="EMBL" id="ML145189">
    <property type="protein sequence ID" value="TBU54420.1"/>
    <property type="molecule type" value="Genomic_DNA"/>
</dbReference>
<dbReference type="Pfam" id="PF20151">
    <property type="entry name" value="DUF6533"/>
    <property type="match status" value="1"/>
</dbReference>
<dbReference type="AlphaFoldDB" id="A0A4Q9PJW6"/>
<name>A0A4Q9PJW6_9APHY</name>
<feature type="transmembrane region" description="Helical" evidence="1">
    <location>
        <begin position="247"/>
        <end position="266"/>
    </location>
</feature>
<evidence type="ECO:0000313" key="4">
    <source>
        <dbReference type="Proteomes" id="UP000292082"/>
    </source>
</evidence>
<gene>
    <name evidence="3" type="ORF">BD310DRAFT_828042</name>
</gene>
<keyword evidence="1" id="KW-0472">Membrane</keyword>
<feature type="transmembrane region" description="Helical" evidence="1">
    <location>
        <begin position="150"/>
        <end position="172"/>
    </location>
</feature>
<sequence length="352" mass="38522">MAAMEAAQIITLVAESTISNYISLVITSLLAYEWVIGLGKEVNLFWREKVTGATVLFLLNRYAPLVYMFSSYSGSTAVTDKVAVESCNASVMTSFALDNLQYVPWALFSSLRVYALCGKRWVAAMPVLVFSVIPIGINLTHFYWSHGEYVPVWGCQTVVAVSPALSSILAIVNRSSLIIANAIDVVVTWYTTYNTAAIARCSGRNVPSIAQLLLVNGTIYFLVLLVLNILHLTFTVLSITVNIQQTSYIVSFTEPITAILVSRFMFDLQKVKQRTQHRSDPFGDATVSAPGFNRVLGSIGSVLDSSDVWRVCSTLESDTPEVAVTEYGVDVFGKHEVVVMLAPTVSRSSDVV</sequence>
<keyword evidence="4" id="KW-1185">Reference proteome</keyword>
<dbReference type="Proteomes" id="UP000292082">
    <property type="component" value="Unassembled WGS sequence"/>
</dbReference>
<accession>A0A4Q9PJW6</accession>
<protein>
    <recommendedName>
        <fullName evidence="2">DUF6533 domain-containing protein</fullName>
    </recommendedName>
</protein>
<dbReference type="InterPro" id="IPR045340">
    <property type="entry name" value="DUF6533"/>
</dbReference>
<feature type="transmembrane region" description="Helical" evidence="1">
    <location>
        <begin position="21"/>
        <end position="39"/>
    </location>
</feature>
<reference evidence="3 4" key="1">
    <citation type="submission" date="2019-01" db="EMBL/GenBank/DDBJ databases">
        <title>Draft genome sequences of three monokaryotic isolates of the white-rot basidiomycete fungus Dichomitus squalens.</title>
        <authorList>
            <consortium name="DOE Joint Genome Institute"/>
            <person name="Lopez S.C."/>
            <person name="Andreopoulos B."/>
            <person name="Pangilinan J."/>
            <person name="Lipzen A."/>
            <person name="Riley R."/>
            <person name="Ahrendt S."/>
            <person name="Ng V."/>
            <person name="Barry K."/>
            <person name="Daum C."/>
            <person name="Grigoriev I.V."/>
            <person name="Hilden K.S."/>
            <person name="Makela M.R."/>
            <person name="de Vries R.P."/>
        </authorList>
    </citation>
    <scope>NUCLEOTIDE SEQUENCE [LARGE SCALE GENOMIC DNA]</scope>
    <source>
        <strain evidence="3 4">CBS 464.89</strain>
    </source>
</reference>
<organism evidence="3 4">
    <name type="scientific">Dichomitus squalens</name>
    <dbReference type="NCBI Taxonomy" id="114155"/>
    <lineage>
        <taxon>Eukaryota</taxon>
        <taxon>Fungi</taxon>
        <taxon>Dikarya</taxon>
        <taxon>Basidiomycota</taxon>
        <taxon>Agaricomycotina</taxon>
        <taxon>Agaricomycetes</taxon>
        <taxon>Polyporales</taxon>
        <taxon>Polyporaceae</taxon>
        <taxon>Dichomitus</taxon>
    </lineage>
</organism>
<evidence type="ECO:0000259" key="2">
    <source>
        <dbReference type="Pfam" id="PF20151"/>
    </source>
</evidence>